<dbReference type="Proteomes" id="UP001501706">
    <property type="component" value="Unassembled WGS sequence"/>
</dbReference>
<dbReference type="PANTHER" id="PTHR42928:SF5">
    <property type="entry name" value="BLR1237 PROTEIN"/>
    <property type="match status" value="1"/>
</dbReference>
<name>A0ABN1CV90_9BURK</name>
<dbReference type="Pfam" id="PF03401">
    <property type="entry name" value="TctC"/>
    <property type="match status" value="1"/>
</dbReference>
<gene>
    <name evidence="3" type="ORF">GCM10009097_49960</name>
</gene>
<comment type="similarity">
    <text evidence="1">Belongs to the UPF0065 (bug) family.</text>
</comment>
<dbReference type="SUPFAM" id="SSF53850">
    <property type="entry name" value="Periplasmic binding protein-like II"/>
    <property type="match status" value="1"/>
</dbReference>
<dbReference type="PIRSF" id="PIRSF017082">
    <property type="entry name" value="YflP"/>
    <property type="match status" value="1"/>
</dbReference>
<evidence type="ECO:0000256" key="2">
    <source>
        <dbReference type="SAM" id="SignalP"/>
    </source>
</evidence>
<dbReference type="Gene3D" id="3.40.190.10">
    <property type="entry name" value="Periplasmic binding protein-like II"/>
    <property type="match status" value="1"/>
</dbReference>
<dbReference type="CDD" id="cd13578">
    <property type="entry name" value="PBP2_Bug27"/>
    <property type="match status" value="1"/>
</dbReference>
<accession>A0ABN1CV90</accession>
<keyword evidence="4" id="KW-1185">Reference proteome</keyword>
<reference evidence="3 4" key="1">
    <citation type="journal article" date="2019" name="Int. J. Syst. Evol. Microbiol.">
        <title>The Global Catalogue of Microorganisms (GCM) 10K type strain sequencing project: providing services to taxonomists for standard genome sequencing and annotation.</title>
        <authorList>
            <consortium name="The Broad Institute Genomics Platform"/>
            <consortium name="The Broad Institute Genome Sequencing Center for Infectious Disease"/>
            <person name="Wu L."/>
            <person name="Ma J."/>
        </authorList>
    </citation>
    <scope>NUCLEOTIDE SEQUENCE [LARGE SCALE GENOMIC DNA]</scope>
    <source>
        <strain evidence="3 4">JCM 14330</strain>
    </source>
</reference>
<dbReference type="EMBL" id="BAAAEN010000027">
    <property type="protein sequence ID" value="GAA0526421.1"/>
    <property type="molecule type" value="Genomic_DNA"/>
</dbReference>
<evidence type="ECO:0000256" key="1">
    <source>
        <dbReference type="ARBA" id="ARBA00006987"/>
    </source>
</evidence>
<evidence type="ECO:0000313" key="3">
    <source>
        <dbReference type="EMBL" id="GAA0526421.1"/>
    </source>
</evidence>
<feature type="signal peptide" evidence="2">
    <location>
        <begin position="1"/>
        <end position="22"/>
    </location>
</feature>
<organism evidence="3 4">
    <name type="scientific">Pigmentiphaga daeguensis</name>
    <dbReference type="NCBI Taxonomy" id="414049"/>
    <lineage>
        <taxon>Bacteria</taxon>
        <taxon>Pseudomonadati</taxon>
        <taxon>Pseudomonadota</taxon>
        <taxon>Betaproteobacteria</taxon>
        <taxon>Burkholderiales</taxon>
        <taxon>Alcaligenaceae</taxon>
        <taxon>Pigmentiphaga</taxon>
    </lineage>
</organism>
<proteinExistence type="inferred from homology"/>
<feature type="chain" id="PRO_5046923050" evidence="2">
    <location>
        <begin position="23"/>
        <end position="321"/>
    </location>
</feature>
<dbReference type="RefSeq" id="WP_132978893.1">
    <property type="nucleotide sequence ID" value="NZ_BAAAEN010000027.1"/>
</dbReference>
<dbReference type="PANTHER" id="PTHR42928">
    <property type="entry name" value="TRICARBOXYLATE-BINDING PROTEIN"/>
    <property type="match status" value="1"/>
</dbReference>
<dbReference type="Gene3D" id="3.40.190.150">
    <property type="entry name" value="Bordetella uptake gene, domain 1"/>
    <property type="match status" value="1"/>
</dbReference>
<sequence length="321" mass="34111">MKKLLGFILHAALLSALVPSHAQEPPSKILTIVVPTTPGTGSDIAARLMAPKLSQALGQAVVVENRTGASGTIGIGAVAKAAPDGNTILFVPNTMAMISSLYTNLTWDPVHDFAPVVRIGKMLVAAVVNPALPVETIGDFVALAKKKPGQLNYGTPGTGTPHHLRTEQLRQITDMDVVHIPYKGSAGAVTDLIGGQVQFALFPLHSVLSMTASGKLKMLATTGDTRSQWTPNVPTFRESGIAGLNNYDWLGVFVPRATPQKTVDRLSRKLLALLDDPDIRKELLARGIIPTPGGPSELATLLSSELDEWRHVIKTAHISAE</sequence>
<evidence type="ECO:0000313" key="4">
    <source>
        <dbReference type="Proteomes" id="UP001501706"/>
    </source>
</evidence>
<dbReference type="InterPro" id="IPR042100">
    <property type="entry name" value="Bug_dom1"/>
</dbReference>
<comment type="caution">
    <text evidence="3">The sequence shown here is derived from an EMBL/GenBank/DDBJ whole genome shotgun (WGS) entry which is preliminary data.</text>
</comment>
<keyword evidence="2" id="KW-0732">Signal</keyword>
<protein>
    <submittedName>
        <fullName evidence="3">Tripartite tricarboxylate transporter substrate binding protein</fullName>
    </submittedName>
</protein>
<dbReference type="InterPro" id="IPR005064">
    <property type="entry name" value="BUG"/>
</dbReference>